<organism evidence="7 8">
    <name type="scientific">Periplaneta americana</name>
    <name type="common">American cockroach</name>
    <name type="synonym">Blatta americana</name>
    <dbReference type="NCBI Taxonomy" id="6978"/>
    <lineage>
        <taxon>Eukaryota</taxon>
        <taxon>Metazoa</taxon>
        <taxon>Ecdysozoa</taxon>
        <taxon>Arthropoda</taxon>
        <taxon>Hexapoda</taxon>
        <taxon>Insecta</taxon>
        <taxon>Pterygota</taxon>
        <taxon>Neoptera</taxon>
        <taxon>Polyneoptera</taxon>
        <taxon>Dictyoptera</taxon>
        <taxon>Blattodea</taxon>
        <taxon>Blattoidea</taxon>
        <taxon>Blattidae</taxon>
        <taxon>Blattinae</taxon>
        <taxon>Periplaneta</taxon>
    </lineage>
</organism>
<evidence type="ECO:0000313" key="7">
    <source>
        <dbReference type="EMBL" id="KAJ4433621.1"/>
    </source>
</evidence>
<feature type="transmembrane region" description="Helical" evidence="5">
    <location>
        <begin position="65"/>
        <end position="85"/>
    </location>
</feature>
<dbReference type="InterPro" id="IPR020846">
    <property type="entry name" value="MFS_dom"/>
</dbReference>
<keyword evidence="8" id="KW-1185">Reference proteome</keyword>
<keyword evidence="3 5" id="KW-1133">Transmembrane helix</keyword>
<dbReference type="PANTHER" id="PTHR48021">
    <property type="match status" value="1"/>
</dbReference>
<dbReference type="Proteomes" id="UP001148838">
    <property type="component" value="Unassembled WGS sequence"/>
</dbReference>
<keyword evidence="4 5" id="KW-0472">Membrane</keyword>
<evidence type="ECO:0000256" key="2">
    <source>
        <dbReference type="ARBA" id="ARBA00022692"/>
    </source>
</evidence>
<feature type="domain" description="Major facilitator superfamily (MFS) profile" evidence="6">
    <location>
        <begin position="24"/>
        <end position="326"/>
    </location>
</feature>
<evidence type="ECO:0000256" key="1">
    <source>
        <dbReference type="ARBA" id="ARBA00004141"/>
    </source>
</evidence>
<evidence type="ECO:0000256" key="4">
    <source>
        <dbReference type="ARBA" id="ARBA00023136"/>
    </source>
</evidence>
<dbReference type="EMBL" id="JAJSOF020000027">
    <property type="protein sequence ID" value="KAJ4433621.1"/>
    <property type="molecule type" value="Genomic_DNA"/>
</dbReference>
<dbReference type="PROSITE" id="PS50850">
    <property type="entry name" value="MFS"/>
    <property type="match status" value="1"/>
</dbReference>
<feature type="transmembrane region" description="Helical" evidence="5">
    <location>
        <begin position="22"/>
        <end position="45"/>
    </location>
</feature>
<protein>
    <recommendedName>
        <fullName evidence="6">Major facilitator superfamily (MFS) profile domain-containing protein</fullName>
    </recommendedName>
</protein>
<feature type="transmembrane region" description="Helical" evidence="5">
    <location>
        <begin position="265"/>
        <end position="286"/>
    </location>
</feature>
<evidence type="ECO:0000256" key="5">
    <source>
        <dbReference type="SAM" id="Phobius"/>
    </source>
</evidence>
<dbReference type="InterPro" id="IPR050549">
    <property type="entry name" value="MFS_Trehalose_Transporter"/>
</dbReference>
<dbReference type="InterPro" id="IPR005828">
    <property type="entry name" value="MFS_sugar_transport-like"/>
</dbReference>
<dbReference type="SUPFAM" id="SSF103473">
    <property type="entry name" value="MFS general substrate transporter"/>
    <property type="match status" value="1"/>
</dbReference>
<accession>A0ABQ8SIG5</accession>
<evidence type="ECO:0000313" key="8">
    <source>
        <dbReference type="Proteomes" id="UP001148838"/>
    </source>
</evidence>
<comment type="subcellular location">
    <subcellularLocation>
        <location evidence="1">Membrane</location>
        <topology evidence="1">Multi-pass membrane protein</topology>
    </subcellularLocation>
</comment>
<evidence type="ECO:0000256" key="3">
    <source>
        <dbReference type="ARBA" id="ARBA00022989"/>
    </source>
</evidence>
<feature type="transmembrane region" description="Helical" evidence="5">
    <location>
        <begin position="177"/>
        <end position="196"/>
    </location>
</feature>
<dbReference type="InterPro" id="IPR036259">
    <property type="entry name" value="MFS_trans_sf"/>
</dbReference>
<feature type="transmembrane region" description="Helical" evidence="5">
    <location>
        <begin position="151"/>
        <end position="171"/>
    </location>
</feature>
<name>A0ABQ8SIG5_PERAM</name>
<gene>
    <name evidence="7" type="ORF">ANN_15931</name>
</gene>
<keyword evidence="2 5" id="KW-0812">Transmembrane</keyword>
<dbReference type="InterPro" id="IPR005829">
    <property type="entry name" value="Sugar_transporter_CS"/>
</dbReference>
<proteinExistence type="predicted"/>
<dbReference type="PANTHER" id="PTHR48021:SF7">
    <property type="entry name" value="RH09188P"/>
    <property type="match status" value="1"/>
</dbReference>
<feature type="non-terminal residue" evidence="7">
    <location>
        <position position="326"/>
    </location>
</feature>
<dbReference type="PROSITE" id="PS00216">
    <property type="entry name" value="SUGAR_TRANSPORT_1"/>
    <property type="match status" value="1"/>
</dbReference>
<dbReference type="PROSITE" id="PS00217">
    <property type="entry name" value="SUGAR_TRANSPORT_2"/>
    <property type="match status" value="1"/>
</dbReference>
<comment type="caution">
    <text evidence="7">The sequence shown here is derived from an EMBL/GenBank/DDBJ whole genome shotgun (WGS) entry which is preliminary data.</text>
</comment>
<sequence length="326" mass="36421">MLPDVCCQLQLRDQGQGEETRIMITFALGMVFFTCGISIGHTAVLIPRLRQNDSSLPTDEDMGSWIASAQTLGILMGNIVGGALSDRLGRKMILRGAQVPFVIGWVLTASATNHAVMIFARLVLGAARGMTADAIMVLLDENTDARFRGTAYSCVVVFHMVGILAVTGVASHLQWRLVTWLAVIGPVSVFILTHFIPESAMWLVRHGRQEEATLALKRLWGRRHRDKAQQELISFLKRAQKEQLLWKKSFADYCRALRSRHVCKPFVLSLIFFLLNMLCGTYLFVYYAVDIIATALRGRKHQMDEFSAATVAGFIRLIMMIVTCTL</sequence>
<feature type="transmembrane region" description="Helical" evidence="5">
    <location>
        <begin position="92"/>
        <end position="112"/>
    </location>
</feature>
<dbReference type="Pfam" id="PF00083">
    <property type="entry name" value="Sugar_tr"/>
    <property type="match status" value="1"/>
</dbReference>
<evidence type="ECO:0000259" key="6">
    <source>
        <dbReference type="PROSITE" id="PS50850"/>
    </source>
</evidence>
<reference evidence="7 8" key="1">
    <citation type="journal article" date="2022" name="Allergy">
        <title>Genome assembly and annotation of Periplaneta americana reveal a comprehensive cockroach allergen profile.</title>
        <authorList>
            <person name="Wang L."/>
            <person name="Xiong Q."/>
            <person name="Saelim N."/>
            <person name="Wang L."/>
            <person name="Nong W."/>
            <person name="Wan A.T."/>
            <person name="Shi M."/>
            <person name="Liu X."/>
            <person name="Cao Q."/>
            <person name="Hui J.H.L."/>
            <person name="Sookrung N."/>
            <person name="Leung T.F."/>
            <person name="Tungtrongchitr A."/>
            <person name="Tsui S.K.W."/>
        </authorList>
    </citation>
    <scope>NUCLEOTIDE SEQUENCE [LARGE SCALE GENOMIC DNA]</scope>
    <source>
        <strain evidence="7">PWHHKU_190912</strain>
    </source>
</reference>
<dbReference type="Gene3D" id="1.20.1250.20">
    <property type="entry name" value="MFS general substrate transporter like domains"/>
    <property type="match status" value="1"/>
</dbReference>